<dbReference type="Pfam" id="PF02384">
    <property type="entry name" value="N6_Mtase"/>
    <property type="match status" value="1"/>
</dbReference>
<dbReference type="GO" id="GO:0009007">
    <property type="term" value="F:site-specific DNA-methyltransferase (adenine-specific) activity"/>
    <property type="evidence" value="ECO:0007669"/>
    <property type="project" value="UniProtKB-EC"/>
</dbReference>
<dbReference type="PANTHER" id="PTHR42933">
    <property type="entry name" value="SLR6095 PROTEIN"/>
    <property type="match status" value="1"/>
</dbReference>
<dbReference type="PRINTS" id="PR00507">
    <property type="entry name" value="N12N6MTFRASE"/>
</dbReference>
<evidence type="ECO:0000256" key="1">
    <source>
        <dbReference type="ARBA" id="ARBA00010923"/>
    </source>
</evidence>
<dbReference type="PROSITE" id="PS00092">
    <property type="entry name" value="N6_MTASE"/>
    <property type="match status" value="1"/>
</dbReference>
<dbReference type="REBASE" id="23883">
    <property type="entry name" value="RtoHMORF1515P"/>
</dbReference>
<dbReference type="GO" id="GO:0009307">
    <property type="term" value="P:DNA restriction-modification system"/>
    <property type="evidence" value="ECO:0007669"/>
    <property type="project" value="UniProtKB-KW"/>
</dbReference>
<evidence type="ECO:0000256" key="7">
    <source>
        <dbReference type="ARBA" id="ARBA00023125"/>
    </source>
</evidence>
<dbReference type="HOGENOM" id="CLU_003347_0_0_9"/>
<dbReference type="Proteomes" id="UP000003577">
    <property type="component" value="Unassembled WGS sequence"/>
</dbReference>
<dbReference type="Pfam" id="PF01420">
    <property type="entry name" value="Methylase_S"/>
    <property type="match status" value="2"/>
</dbReference>
<dbReference type="PaxDb" id="411460-RUMTOR_01515"/>
<dbReference type="GO" id="GO:0003677">
    <property type="term" value="F:DNA binding"/>
    <property type="evidence" value="ECO:0007669"/>
    <property type="project" value="UniProtKB-KW"/>
</dbReference>
<feature type="domain" description="DNA methylase adenine-specific" evidence="10">
    <location>
        <begin position="421"/>
        <end position="683"/>
    </location>
</feature>
<keyword evidence="7" id="KW-0238">DNA-binding</keyword>
<accession>A5KMP2</accession>
<keyword evidence="6" id="KW-0680">Restriction system</keyword>
<evidence type="ECO:0000256" key="5">
    <source>
        <dbReference type="ARBA" id="ARBA00022691"/>
    </source>
</evidence>
<keyword evidence="5" id="KW-0949">S-adenosyl-L-methionine</keyword>
<dbReference type="GO" id="GO:0032259">
    <property type="term" value="P:methylation"/>
    <property type="evidence" value="ECO:0007669"/>
    <property type="project" value="UniProtKB-KW"/>
</dbReference>
<sequence>MKKNNKSEYYTGGETKMISESYIKDLLLSMGYIKKNHIYEKFFPSVDCYIKVDLKNRTIIYPEDRGMTISNRTTCNFSAPENFVVLECVTRLFDKGYRPEHLNLEKEWTLGHESKGGRADICVSDQEGNTLFIVECKTYGREYEKEYKNIVNDGGQLFSYWQQERSCKFLVLYASKYEGKQIKWDTESIDCSDDANIVALSQKDDSIKLFKNAHTVSELYSVWDETYEKRFSGDVIFRDDSSAYQIGVKPLRKADLKDFADNNKIVNKFEEILRHNNVSDKENAFNRLVALFICKLVDEIQKDMEEIVDFQYKVGTDTYESLQDRLQRLHKEGMEKFMKEEIFYVPDDYAENLVRQYTGQERKNMIAHLKHTLRILKFYTNNDFAFKDVHNEQLFLQNGKILVEVVQLFEKFRIIGSENLQMLGDLFEQLLSKGFKQNEGQFFTPVPITRFIWNSLPVEKILKTEEGAGLPKIIDYACGAGHFLTEGFEAVSACVKANDSLRELDRSFAENNIFGIEKDYRLARVSKISLFMHGAGEGNIIFGDGLENYPDKNIKPNTFDILVANPPYSVSAFKPHLKLKNNSFSILDTISNNGSEIETLFVERISQLLKPNAVAAVILPSSILNKENESFICARESILKNFKIRAIVLMGNKTFGATGTNTVVLFLEKYNEPPKKADLIEDSIDAVFNGCNLDGWEDKAILEQYLKKIDVSSEVYERFLSEAVDIGDIEDKYFLKYKEAFLALSKTKEKQKQKTFGKLSEKEQKKLLTKQYYQYVKKIEREKMKYFSFVYDQRTLIVAAPDDNKGQEKFLGYKWSNRKGQEGIQIIDEGGMLYDAENRMSDRTIASLIRKMFNGEEVSLDDLEEYYYYLHTKDMISFSEVYFNKAIKTTKTRLLKDDPGLTVYSLSDEKTFDITIGDRVLSEEIVSGGRVPVYSANVYEEFGRIDKENMKDYSRPSVIWGIDGDWMVNIIPAGVPFYPTDHCGVLRIKTEKILPEYMMYALQAEGEYERFSRNNRASAQRIRSLVVQAPETKIQKNIIDELKALDDKINGQNAEIEKYENSIRTKFDQIFHLEEFISDGVFSKYEGYSVEDLCIDGRGRVINQQYIENHKGPYPVYSSQTTNDGIFGSIDTFDFDGEYITWTTDGAKAGTVFYRNGKFNCTNVCGTLKAKNDKVNMRYLAYLLNRIAYKFVSRVGNNKLMNDAMKKIVVPVPTRQLQDEFADFVQSVEKSKFECIGKKEKFEIEKDAFVHKYFR</sequence>
<dbReference type="CDD" id="cd17255">
    <property type="entry name" value="RMtype1_S_Fco49512ORF2615P-TRD2-CR2_like"/>
    <property type="match status" value="1"/>
</dbReference>
<evidence type="ECO:0000313" key="11">
    <source>
        <dbReference type="EMBL" id="EDK24261.1"/>
    </source>
</evidence>
<evidence type="ECO:0000256" key="3">
    <source>
        <dbReference type="ARBA" id="ARBA00022603"/>
    </source>
</evidence>
<dbReference type="InterPro" id="IPR003356">
    <property type="entry name" value="DNA_methylase_A-5"/>
</dbReference>
<dbReference type="Gene3D" id="3.40.50.150">
    <property type="entry name" value="Vaccinia Virus protein VP39"/>
    <property type="match status" value="1"/>
</dbReference>
<dbReference type="EC" id="2.1.1.72" evidence="2"/>
<evidence type="ECO:0000256" key="4">
    <source>
        <dbReference type="ARBA" id="ARBA00022679"/>
    </source>
</evidence>
<dbReference type="GO" id="GO:0008170">
    <property type="term" value="F:N-methyltransferase activity"/>
    <property type="evidence" value="ECO:0007669"/>
    <property type="project" value="InterPro"/>
</dbReference>
<dbReference type="InterPro" id="IPR029063">
    <property type="entry name" value="SAM-dependent_MTases_sf"/>
</dbReference>
<evidence type="ECO:0000259" key="9">
    <source>
        <dbReference type="Pfam" id="PF01420"/>
    </source>
</evidence>
<dbReference type="AlphaFoldDB" id="A5KMP2"/>
<comment type="catalytic activity">
    <reaction evidence="8">
        <text>a 2'-deoxyadenosine in DNA + S-adenosyl-L-methionine = an N(6)-methyl-2'-deoxyadenosine in DNA + S-adenosyl-L-homocysteine + H(+)</text>
        <dbReference type="Rhea" id="RHEA:15197"/>
        <dbReference type="Rhea" id="RHEA-COMP:12418"/>
        <dbReference type="Rhea" id="RHEA-COMP:12419"/>
        <dbReference type="ChEBI" id="CHEBI:15378"/>
        <dbReference type="ChEBI" id="CHEBI:57856"/>
        <dbReference type="ChEBI" id="CHEBI:59789"/>
        <dbReference type="ChEBI" id="CHEBI:90615"/>
        <dbReference type="ChEBI" id="CHEBI:90616"/>
        <dbReference type="EC" id="2.1.1.72"/>
    </reaction>
</comment>
<protein>
    <recommendedName>
        <fullName evidence="2">site-specific DNA-methyltransferase (adenine-specific)</fullName>
        <ecNumber evidence="2">2.1.1.72</ecNumber>
    </recommendedName>
</protein>
<dbReference type="InterPro" id="IPR051537">
    <property type="entry name" value="DNA_Adenine_Mtase"/>
</dbReference>
<dbReference type="SUPFAM" id="SSF53335">
    <property type="entry name" value="S-adenosyl-L-methionine-dependent methyltransferases"/>
    <property type="match status" value="1"/>
</dbReference>
<evidence type="ECO:0000259" key="10">
    <source>
        <dbReference type="Pfam" id="PF02384"/>
    </source>
</evidence>
<keyword evidence="4" id="KW-0808">Transferase</keyword>
<dbReference type="EMBL" id="AAVP02000006">
    <property type="protein sequence ID" value="EDK24261.1"/>
    <property type="molecule type" value="Genomic_DNA"/>
</dbReference>
<feature type="domain" description="Type I restriction modification DNA specificity" evidence="9">
    <location>
        <begin position="916"/>
        <end position="1057"/>
    </location>
</feature>
<proteinExistence type="inferred from homology"/>
<reference evidence="11 12" key="2">
    <citation type="submission" date="2007-04" db="EMBL/GenBank/DDBJ databases">
        <title>Draft genome sequence of Ruminococcus torques (ATCC 27756).</title>
        <authorList>
            <person name="Sudarsanam P."/>
            <person name="Ley R."/>
            <person name="Guruge J."/>
            <person name="Turnbaugh P.J."/>
            <person name="Mahowald M."/>
            <person name="Liep D."/>
            <person name="Gordon J."/>
        </authorList>
    </citation>
    <scope>NUCLEOTIDE SEQUENCE [LARGE SCALE GENOMIC DNA]</scope>
    <source>
        <strain evidence="11 12">ATCC 27756</strain>
    </source>
</reference>
<reference evidence="11 12" key="1">
    <citation type="submission" date="2007-03" db="EMBL/GenBank/DDBJ databases">
        <authorList>
            <person name="Fulton L."/>
            <person name="Clifton S."/>
            <person name="Fulton B."/>
            <person name="Xu J."/>
            <person name="Minx P."/>
            <person name="Pepin K.H."/>
            <person name="Johnson M."/>
            <person name="Thiruvilangam P."/>
            <person name="Bhonagiri V."/>
            <person name="Nash W.E."/>
            <person name="Mardis E.R."/>
            <person name="Wilson R.K."/>
        </authorList>
    </citation>
    <scope>NUCLEOTIDE SEQUENCE [LARGE SCALE GENOMIC DNA]</scope>
    <source>
        <strain evidence="11 12">ATCC 27756</strain>
    </source>
</reference>
<dbReference type="InterPro" id="IPR000055">
    <property type="entry name" value="Restrct_endonuc_typeI_TRD"/>
</dbReference>
<evidence type="ECO:0000256" key="2">
    <source>
        <dbReference type="ARBA" id="ARBA00011900"/>
    </source>
</evidence>
<dbReference type="SUPFAM" id="SSF116734">
    <property type="entry name" value="DNA methylase specificity domain"/>
    <property type="match status" value="2"/>
</dbReference>
<dbReference type="Gene3D" id="3.90.220.20">
    <property type="entry name" value="DNA methylase specificity domains"/>
    <property type="match status" value="2"/>
</dbReference>
<evidence type="ECO:0000256" key="6">
    <source>
        <dbReference type="ARBA" id="ARBA00022747"/>
    </source>
</evidence>
<gene>
    <name evidence="11" type="ORF">RUMTOR_01515</name>
</gene>
<dbReference type="InterPro" id="IPR044946">
    <property type="entry name" value="Restrct_endonuc_typeI_TRD_sf"/>
</dbReference>
<evidence type="ECO:0000256" key="8">
    <source>
        <dbReference type="ARBA" id="ARBA00047942"/>
    </source>
</evidence>
<dbReference type="InterPro" id="IPR002052">
    <property type="entry name" value="DNA_methylase_N6_adenine_CS"/>
</dbReference>
<organism evidence="11 12">
    <name type="scientific">[Ruminococcus] torques ATCC 27756</name>
    <dbReference type="NCBI Taxonomy" id="411460"/>
    <lineage>
        <taxon>Bacteria</taxon>
        <taxon>Bacillati</taxon>
        <taxon>Bacillota</taxon>
        <taxon>Clostridia</taxon>
        <taxon>Lachnospirales</taxon>
        <taxon>Lachnospiraceae</taxon>
        <taxon>Mediterraneibacter</taxon>
    </lineage>
</organism>
<comment type="similarity">
    <text evidence="1">Belongs to the type-I restriction system S methylase family.</text>
</comment>
<feature type="domain" description="Type I restriction modification DNA specificity" evidence="9">
    <location>
        <begin position="1084"/>
        <end position="1245"/>
    </location>
</feature>
<dbReference type="PANTHER" id="PTHR42933:SF3">
    <property type="entry name" value="TYPE I RESTRICTION ENZYME MJAVIII METHYLASE SUBUNIT"/>
    <property type="match status" value="1"/>
</dbReference>
<name>A5KMP2_9FIRM</name>
<comment type="caution">
    <text evidence="11">The sequence shown here is derived from an EMBL/GenBank/DDBJ whole genome shotgun (WGS) entry which is preliminary data.</text>
</comment>
<keyword evidence="3" id="KW-0489">Methyltransferase</keyword>
<evidence type="ECO:0000313" key="12">
    <source>
        <dbReference type="Proteomes" id="UP000003577"/>
    </source>
</evidence>